<feature type="compositionally biased region" description="Pro residues" evidence="1">
    <location>
        <begin position="361"/>
        <end position="372"/>
    </location>
</feature>
<dbReference type="OrthoDB" id="10673119at2759"/>
<protein>
    <submittedName>
        <fullName evidence="3">Uncharacterized protein</fullName>
    </submittedName>
</protein>
<evidence type="ECO:0000313" key="3">
    <source>
        <dbReference type="EMBL" id="EAU81561.1"/>
    </source>
</evidence>
<name>A8PB75_COPC7</name>
<feature type="chain" id="PRO_5002726847" evidence="2">
    <location>
        <begin position="25"/>
        <end position="384"/>
    </location>
</feature>
<comment type="caution">
    <text evidence="3">The sequence shown here is derived from an EMBL/GenBank/DDBJ whole genome shotgun (WGS) entry which is preliminary data.</text>
</comment>
<feature type="region of interest" description="Disordered" evidence="1">
    <location>
        <begin position="306"/>
        <end position="384"/>
    </location>
</feature>
<dbReference type="GeneID" id="6016744"/>
<feature type="signal peptide" evidence="2">
    <location>
        <begin position="1"/>
        <end position="24"/>
    </location>
</feature>
<dbReference type="KEGG" id="cci:CC1G_02577"/>
<accession>A8PB75</accession>
<dbReference type="EMBL" id="AACS02000004">
    <property type="protein sequence ID" value="EAU81561.1"/>
    <property type="molecule type" value="Genomic_DNA"/>
</dbReference>
<dbReference type="VEuPathDB" id="FungiDB:CC1G_02577"/>
<dbReference type="Proteomes" id="UP000001861">
    <property type="component" value="Unassembled WGS sequence"/>
</dbReference>
<sequence>MRFNLSPSFILLSLLFSSSTNILAFTPPSDDAFDARAVGGAMSLNDELSARGMLKQEVDMELRALIDELSGSYEAREFGDVYERDFDGELYERDFDGELYERDLDGSDDWYSARDIDDDRYSARTFDDDKSTLFLRELNDEIELALRKIELNDRIDKVLRQLELVDAIELAARSTPGSSSNEDATPKAPKARKLLRQTKNLRGSTSSSASEPQLPADVEKFAAEINSELASIPDSEIAPIDANQVTTNLVLFHKSALILKKWVDRLEEAEEQGDKEGIREAERKVQDWRVNTRIYMWAVLANGEKDPERYGRRRGGGKGGKGKGVVGKRAEVVKKAEEMRKEEEGAKGKAKKTPPVKKDAVPPPQKQKPAPAPSKEAPSAKKDA</sequence>
<evidence type="ECO:0000256" key="2">
    <source>
        <dbReference type="SAM" id="SignalP"/>
    </source>
</evidence>
<proteinExistence type="predicted"/>
<organism evidence="3 4">
    <name type="scientific">Coprinopsis cinerea (strain Okayama-7 / 130 / ATCC MYA-4618 / FGSC 9003)</name>
    <name type="common">Inky cap fungus</name>
    <name type="synonym">Hormographiella aspergillata</name>
    <dbReference type="NCBI Taxonomy" id="240176"/>
    <lineage>
        <taxon>Eukaryota</taxon>
        <taxon>Fungi</taxon>
        <taxon>Dikarya</taxon>
        <taxon>Basidiomycota</taxon>
        <taxon>Agaricomycotina</taxon>
        <taxon>Agaricomycetes</taxon>
        <taxon>Agaricomycetidae</taxon>
        <taxon>Agaricales</taxon>
        <taxon>Agaricineae</taxon>
        <taxon>Psathyrellaceae</taxon>
        <taxon>Coprinopsis</taxon>
    </lineage>
</organism>
<evidence type="ECO:0000313" key="4">
    <source>
        <dbReference type="Proteomes" id="UP000001861"/>
    </source>
</evidence>
<reference evidence="3 4" key="1">
    <citation type="journal article" date="2010" name="Proc. Natl. Acad. Sci. U.S.A.">
        <title>Insights into evolution of multicellular fungi from the assembled chromosomes of the mushroom Coprinopsis cinerea (Coprinus cinereus).</title>
        <authorList>
            <person name="Stajich J.E."/>
            <person name="Wilke S.K."/>
            <person name="Ahren D."/>
            <person name="Au C.H."/>
            <person name="Birren B.W."/>
            <person name="Borodovsky M."/>
            <person name="Burns C."/>
            <person name="Canback B."/>
            <person name="Casselton L.A."/>
            <person name="Cheng C.K."/>
            <person name="Deng J."/>
            <person name="Dietrich F.S."/>
            <person name="Fargo D.C."/>
            <person name="Farman M.L."/>
            <person name="Gathman A.C."/>
            <person name="Goldberg J."/>
            <person name="Guigo R."/>
            <person name="Hoegger P.J."/>
            <person name="Hooker J.B."/>
            <person name="Huggins A."/>
            <person name="James T.Y."/>
            <person name="Kamada T."/>
            <person name="Kilaru S."/>
            <person name="Kodira C."/>
            <person name="Kues U."/>
            <person name="Kupfer D."/>
            <person name="Kwan H.S."/>
            <person name="Lomsadze A."/>
            <person name="Li W."/>
            <person name="Lilly W.W."/>
            <person name="Ma L.J."/>
            <person name="Mackey A.J."/>
            <person name="Manning G."/>
            <person name="Martin F."/>
            <person name="Muraguchi H."/>
            <person name="Natvig D.O."/>
            <person name="Palmerini H."/>
            <person name="Ramesh M.A."/>
            <person name="Rehmeyer C.J."/>
            <person name="Roe B.A."/>
            <person name="Shenoy N."/>
            <person name="Stanke M."/>
            <person name="Ter-Hovhannisyan V."/>
            <person name="Tunlid A."/>
            <person name="Velagapudi R."/>
            <person name="Vision T.J."/>
            <person name="Zeng Q."/>
            <person name="Zolan M.E."/>
            <person name="Pukkila P.J."/>
        </authorList>
    </citation>
    <scope>NUCLEOTIDE SEQUENCE [LARGE SCALE GENOMIC DNA]</scope>
    <source>
        <strain evidence="4">Okayama-7 / 130 / ATCC MYA-4618 / FGSC 9003</strain>
    </source>
</reference>
<keyword evidence="4" id="KW-1185">Reference proteome</keyword>
<dbReference type="InParanoid" id="A8PB75"/>
<evidence type="ECO:0000256" key="1">
    <source>
        <dbReference type="SAM" id="MobiDB-lite"/>
    </source>
</evidence>
<keyword evidence="2" id="KW-0732">Signal</keyword>
<feature type="compositionally biased region" description="Basic and acidic residues" evidence="1">
    <location>
        <begin position="328"/>
        <end position="347"/>
    </location>
</feature>
<gene>
    <name evidence="3" type="ORF">CC1G_02577</name>
</gene>
<feature type="region of interest" description="Disordered" evidence="1">
    <location>
        <begin position="173"/>
        <end position="192"/>
    </location>
</feature>
<dbReference type="RefSeq" id="XP_001840114.1">
    <property type="nucleotide sequence ID" value="XM_001840062.1"/>
</dbReference>
<dbReference type="AlphaFoldDB" id="A8PB75"/>